<dbReference type="PANTHER" id="PTHR30006:SF2">
    <property type="entry name" value="ABC TRANSPORTER SUBSTRATE-BINDING PROTEIN"/>
    <property type="match status" value="1"/>
</dbReference>
<dbReference type="SUPFAM" id="SSF53850">
    <property type="entry name" value="Periplasmic binding protein-like II"/>
    <property type="match status" value="1"/>
</dbReference>
<protein>
    <submittedName>
        <fullName evidence="3">ABC transporter substrate-binding protein</fullName>
    </submittedName>
</protein>
<feature type="signal peptide" evidence="2">
    <location>
        <begin position="1"/>
        <end position="23"/>
    </location>
</feature>
<reference evidence="4" key="1">
    <citation type="journal article" date="2019" name="Int. J. Syst. Evol. Microbiol.">
        <title>The Global Catalogue of Microorganisms (GCM) 10K type strain sequencing project: providing services to taxonomists for standard genome sequencing and annotation.</title>
        <authorList>
            <consortium name="The Broad Institute Genomics Platform"/>
            <consortium name="The Broad Institute Genome Sequencing Center for Infectious Disease"/>
            <person name="Wu L."/>
            <person name="Ma J."/>
        </authorList>
    </citation>
    <scope>NUCLEOTIDE SEQUENCE [LARGE SCALE GENOMIC DNA]</scope>
    <source>
        <strain evidence="4">JCM 16673</strain>
    </source>
</reference>
<keyword evidence="1 2" id="KW-0732">Signal</keyword>
<evidence type="ECO:0000313" key="4">
    <source>
        <dbReference type="Proteomes" id="UP001501353"/>
    </source>
</evidence>
<sequence>MKKSLVTTLIAAALLVAAGSAAAQQNLTTLIAAAKKEGAVNSLGMPPDWANWKQSWAAMARLYGITHQDTDMSSAQEIAKFEAEKSNASADIGDVGHSFGPIAVARGVTQAYKPATWSDIPAWAKDADGHWMLAYTGTMAFISNNKLVKNPPKNWKDLLSGTYRVTVGEVGVASQANSAVLAAALAFGGNEKDLAPAYKLFAELARQGRLSLANPSIANMEKGEVEVALLWDFNALSYRDKIDPGQFTVAIPQDGSLVAGYTTIINKYARHPNAARLMREFIFSDEGQINLARGHARPIRSNVVMPKDVQDKMLPAAQYQNAKPIQDFAAWEKTTRALPRQWQEQVMMFNK</sequence>
<gene>
    <name evidence="3" type="ORF">GCM10022212_36270</name>
</gene>
<dbReference type="PANTHER" id="PTHR30006">
    <property type="entry name" value="THIAMINE-BINDING PERIPLASMIC PROTEIN-RELATED"/>
    <property type="match status" value="1"/>
</dbReference>
<organism evidence="3 4">
    <name type="scientific">Actimicrobium antarcticum</name>
    <dbReference type="NCBI Taxonomy" id="1051899"/>
    <lineage>
        <taxon>Bacteria</taxon>
        <taxon>Pseudomonadati</taxon>
        <taxon>Pseudomonadota</taxon>
        <taxon>Betaproteobacteria</taxon>
        <taxon>Burkholderiales</taxon>
        <taxon>Oxalobacteraceae</taxon>
        <taxon>Actimicrobium</taxon>
    </lineage>
</organism>
<keyword evidence="4" id="KW-1185">Reference proteome</keyword>
<proteinExistence type="predicted"/>
<dbReference type="RefSeq" id="WP_344765562.1">
    <property type="nucleotide sequence ID" value="NZ_BAAAZE010000016.1"/>
</dbReference>
<evidence type="ECO:0000313" key="3">
    <source>
        <dbReference type="EMBL" id="GAA4033843.1"/>
    </source>
</evidence>
<accession>A0ABP7U0E3</accession>
<dbReference type="Gene3D" id="3.40.190.10">
    <property type="entry name" value="Periplasmic binding protein-like II"/>
    <property type="match status" value="2"/>
</dbReference>
<comment type="caution">
    <text evidence="3">The sequence shown here is derived from an EMBL/GenBank/DDBJ whole genome shotgun (WGS) entry which is preliminary data.</text>
</comment>
<dbReference type="Proteomes" id="UP001501353">
    <property type="component" value="Unassembled WGS sequence"/>
</dbReference>
<evidence type="ECO:0000256" key="2">
    <source>
        <dbReference type="SAM" id="SignalP"/>
    </source>
</evidence>
<evidence type="ECO:0000256" key="1">
    <source>
        <dbReference type="ARBA" id="ARBA00022729"/>
    </source>
</evidence>
<feature type="chain" id="PRO_5045400134" evidence="2">
    <location>
        <begin position="24"/>
        <end position="351"/>
    </location>
</feature>
<dbReference type="EMBL" id="BAAAZE010000016">
    <property type="protein sequence ID" value="GAA4033843.1"/>
    <property type="molecule type" value="Genomic_DNA"/>
</dbReference>
<name>A0ABP7U0E3_9BURK</name>
<dbReference type="Pfam" id="PF13343">
    <property type="entry name" value="SBP_bac_6"/>
    <property type="match status" value="1"/>
</dbReference>